<dbReference type="HAMAP" id="MF_00378">
    <property type="entry name" value="Exonuc_7_L"/>
    <property type="match status" value="1"/>
</dbReference>
<dbReference type="RefSeq" id="WP_110439095.1">
    <property type="nucleotide sequence ID" value="NZ_CP046393.1"/>
</dbReference>
<feature type="domain" description="Exonuclease VII large subunit C-terminal" evidence="7">
    <location>
        <begin position="134"/>
        <end position="468"/>
    </location>
</feature>
<evidence type="ECO:0000256" key="3">
    <source>
        <dbReference type="ARBA" id="ARBA00022801"/>
    </source>
</evidence>
<keyword evidence="10" id="KW-1185">Reference proteome</keyword>
<dbReference type="GO" id="GO:0009318">
    <property type="term" value="C:exodeoxyribonuclease VII complex"/>
    <property type="evidence" value="ECO:0007669"/>
    <property type="project" value="UniProtKB-UniRule"/>
</dbReference>
<evidence type="ECO:0000259" key="8">
    <source>
        <dbReference type="Pfam" id="PF13742"/>
    </source>
</evidence>
<comment type="catalytic activity">
    <reaction evidence="5 6">
        <text>Exonucleolytic cleavage in either 5'- to 3'- or 3'- to 5'-direction to yield nucleoside 5'-phosphates.</text>
        <dbReference type="EC" id="3.1.11.6"/>
    </reaction>
</comment>
<evidence type="ECO:0000256" key="6">
    <source>
        <dbReference type="RuleBase" id="RU004355"/>
    </source>
</evidence>
<dbReference type="AlphaFoldDB" id="A0A318NBN1"/>
<gene>
    <name evidence="5" type="primary">xseA</name>
    <name evidence="9" type="ORF">DK869_05920</name>
</gene>
<comment type="function">
    <text evidence="5">Bidirectionally degrades single-stranded DNA into large acid-insoluble oligonucleotides, which are then degraded further into small acid-soluble oligonucleotides.</text>
</comment>
<keyword evidence="4 5" id="KW-0269">Exonuclease</keyword>
<comment type="subcellular location">
    <subcellularLocation>
        <location evidence="5 6">Cytoplasm</location>
    </subcellularLocation>
</comment>
<feature type="domain" description="OB-fold nucleic acid binding" evidence="8">
    <location>
        <begin position="18"/>
        <end position="111"/>
    </location>
</feature>
<accession>A0A318NBN1</accession>
<dbReference type="GO" id="GO:0005737">
    <property type="term" value="C:cytoplasm"/>
    <property type="evidence" value="ECO:0007669"/>
    <property type="project" value="UniProtKB-SubCell"/>
</dbReference>
<keyword evidence="1 5" id="KW-0963">Cytoplasm</keyword>
<dbReference type="EC" id="3.1.11.6" evidence="5"/>
<dbReference type="GO" id="GO:0008855">
    <property type="term" value="F:exodeoxyribonuclease VII activity"/>
    <property type="evidence" value="ECO:0007669"/>
    <property type="project" value="UniProtKB-UniRule"/>
</dbReference>
<evidence type="ECO:0000256" key="2">
    <source>
        <dbReference type="ARBA" id="ARBA00022722"/>
    </source>
</evidence>
<dbReference type="NCBIfam" id="TIGR00237">
    <property type="entry name" value="xseA"/>
    <property type="match status" value="1"/>
</dbReference>
<dbReference type="Pfam" id="PF02601">
    <property type="entry name" value="Exonuc_VII_L"/>
    <property type="match status" value="1"/>
</dbReference>
<evidence type="ECO:0000313" key="10">
    <source>
        <dbReference type="Proteomes" id="UP000247565"/>
    </source>
</evidence>
<evidence type="ECO:0000256" key="4">
    <source>
        <dbReference type="ARBA" id="ARBA00022839"/>
    </source>
</evidence>
<dbReference type="InterPro" id="IPR003753">
    <property type="entry name" value="Exonuc_VII_L"/>
</dbReference>
<comment type="caution">
    <text evidence="9">The sequence shown here is derived from an EMBL/GenBank/DDBJ whole genome shotgun (WGS) entry which is preliminary data.</text>
</comment>
<dbReference type="Pfam" id="PF13742">
    <property type="entry name" value="tRNA_anti_2"/>
    <property type="match status" value="1"/>
</dbReference>
<name>A0A318NBN1_9PROT</name>
<organism evidence="9 10">
    <name type="scientific">Commensalibacter melissae</name>
    <dbReference type="NCBI Taxonomy" id="2070537"/>
    <lineage>
        <taxon>Bacteria</taxon>
        <taxon>Pseudomonadati</taxon>
        <taxon>Pseudomonadota</taxon>
        <taxon>Alphaproteobacteria</taxon>
        <taxon>Acetobacterales</taxon>
        <taxon>Acetobacteraceae</taxon>
    </lineage>
</organism>
<dbReference type="PANTHER" id="PTHR30008:SF0">
    <property type="entry name" value="EXODEOXYRIBONUCLEASE 7 LARGE SUBUNIT"/>
    <property type="match status" value="1"/>
</dbReference>
<reference evidence="9 10" key="1">
    <citation type="submission" date="2018-05" db="EMBL/GenBank/DDBJ databases">
        <title>Reference genomes for bee gut microbiota database.</title>
        <authorList>
            <person name="Ellegaard K.M."/>
        </authorList>
    </citation>
    <scope>NUCLEOTIDE SEQUENCE [LARGE SCALE GENOMIC DNA]</scope>
    <source>
        <strain evidence="9 10">ESL0284</strain>
    </source>
</reference>
<protein>
    <recommendedName>
        <fullName evidence="5">Exodeoxyribonuclease 7 large subunit</fullName>
        <ecNumber evidence="5">3.1.11.6</ecNumber>
    </recommendedName>
    <alternativeName>
        <fullName evidence="5">Exodeoxyribonuclease VII large subunit</fullName>
        <shortName evidence="5">Exonuclease VII large subunit</shortName>
    </alternativeName>
</protein>
<proteinExistence type="inferred from homology"/>
<dbReference type="PANTHER" id="PTHR30008">
    <property type="entry name" value="EXODEOXYRIBONUCLEASE 7 LARGE SUBUNIT"/>
    <property type="match status" value="1"/>
</dbReference>
<comment type="subunit">
    <text evidence="5">Heterooligomer composed of large and small subunits.</text>
</comment>
<dbReference type="InterPro" id="IPR020579">
    <property type="entry name" value="Exonuc_VII_lsu_C"/>
</dbReference>
<dbReference type="CDD" id="cd04489">
    <property type="entry name" value="ExoVII_LU_OBF"/>
    <property type="match status" value="1"/>
</dbReference>
<dbReference type="GO" id="GO:0003676">
    <property type="term" value="F:nucleic acid binding"/>
    <property type="evidence" value="ECO:0007669"/>
    <property type="project" value="InterPro"/>
</dbReference>
<keyword evidence="3 5" id="KW-0378">Hydrolase</keyword>
<evidence type="ECO:0000313" key="9">
    <source>
        <dbReference type="EMBL" id="PXZ00172.1"/>
    </source>
</evidence>
<dbReference type="InterPro" id="IPR025824">
    <property type="entry name" value="OB-fold_nuc-bd_dom"/>
</dbReference>
<evidence type="ECO:0000256" key="5">
    <source>
        <dbReference type="HAMAP-Rule" id="MF_00378"/>
    </source>
</evidence>
<evidence type="ECO:0000259" key="7">
    <source>
        <dbReference type="Pfam" id="PF02601"/>
    </source>
</evidence>
<dbReference type="Proteomes" id="UP000247565">
    <property type="component" value="Unassembled WGS sequence"/>
</dbReference>
<dbReference type="GO" id="GO:0006308">
    <property type="term" value="P:DNA catabolic process"/>
    <property type="evidence" value="ECO:0007669"/>
    <property type="project" value="UniProtKB-UniRule"/>
</dbReference>
<comment type="similarity">
    <text evidence="5 6">Belongs to the XseA family.</text>
</comment>
<dbReference type="EMBL" id="QGLT01000003">
    <property type="protein sequence ID" value="PXZ00172.1"/>
    <property type="molecule type" value="Genomic_DNA"/>
</dbReference>
<keyword evidence="2 5" id="KW-0540">Nuclease</keyword>
<dbReference type="OrthoDB" id="9802795at2"/>
<sequence length="483" mass="54391">MSIDEQLSDRMTDNIPEFSVGDISTAIKRVLEGNFSRIKVRGEITELKQYPSGHIYFSLKDENGKLTAIIWRFKAAKLTIKLENGIEVIATGKISSYGERSSYQLIVDQIDYAGEGALLARIEKLRKRLEAEGLFDQEKKRPFPLLPKVIGVITSSKGAVLHDIRTTIQRRFPRDILVWPVAVQGEGASEQIVRAIIGFNTLSVNGKIPRPDILIVARGGGSLEDLMAFNDEAVVRAAAESKIPLISAVGHETDTTLIDFASDRRAPTPTAAAEMAVPSQVDLAARIMQLVTRLNKALIQIIQSYQLRLNKAITRLPDVPTLLAQNRMRLDDRSYRLDLALPALVLKRRHQLSFIQAVDQYLLGLIDRFKRQLAFNEKQYAISWLHYMRQLENNLPLFSISNVRNLLRERQLKLESVTARLEALSPKAVLARGYVLVQNKKGQAVTEARGLRAGSDLILTFYDGQKDVRVLKRQENRQESFDL</sequence>
<evidence type="ECO:0000256" key="1">
    <source>
        <dbReference type="ARBA" id="ARBA00022490"/>
    </source>
</evidence>